<dbReference type="KEGG" id="slaa:EUU25_12145"/>
<dbReference type="AlphaFoldDB" id="A0A6I6LA81"/>
<name>A0A6I6LA81_9SPHN</name>
<organism evidence="2 3">
    <name type="scientific">Sphingorhabdus lacus</name>
    <dbReference type="NCBI Taxonomy" id="392610"/>
    <lineage>
        <taxon>Bacteria</taxon>
        <taxon>Pseudomonadati</taxon>
        <taxon>Pseudomonadota</taxon>
        <taxon>Alphaproteobacteria</taxon>
        <taxon>Sphingomonadales</taxon>
        <taxon>Sphingomonadaceae</taxon>
        <taxon>Sphingorhabdus</taxon>
    </lineage>
</organism>
<evidence type="ECO:0000313" key="2">
    <source>
        <dbReference type="EMBL" id="QGY81301.1"/>
    </source>
</evidence>
<keyword evidence="3" id="KW-1185">Reference proteome</keyword>
<accession>A0A6I6LA81</accession>
<dbReference type="Gene3D" id="3.40.630.30">
    <property type="match status" value="1"/>
</dbReference>
<gene>
    <name evidence="2" type="primary">pseH</name>
    <name evidence="2" type="ORF">EUU25_12145</name>
</gene>
<evidence type="ECO:0000259" key="1">
    <source>
        <dbReference type="PROSITE" id="PS51186"/>
    </source>
</evidence>
<proteinExistence type="predicted"/>
<dbReference type="NCBIfam" id="TIGR03585">
    <property type="entry name" value="PseH"/>
    <property type="match status" value="1"/>
</dbReference>
<keyword evidence="2" id="KW-0012">Acyltransferase</keyword>
<feature type="domain" description="N-acetyltransferase" evidence="1">
    <location>
        <begin position="5"/>
        <end position="162"/>
    </location>
</feature>
<evidence type="ECO:0000313" key="3">
    <source>
        <dbReference type="Proteomes" id="UP000428803"/>
    </source>
</evidence>
<dbReference type="PANTHER" id="PTHR43415:SF3">
    <property type="entry name" value="GNAT-FAMILY ACETYLTRANSFERASE"/>
    <property type="match status" value="1"/>
</dbReference>
<dbReference type="PANTHER" id="PTHR43415">
    <property type="entry name" value="SPERMIDINE N(1)-ACETYLTRANSFERASE"/>
    <property type="match status" value="1"/>
</dbReference>
<dbReference type="OrthoDB" id="5358891at2"/>
<dbReference type="GO" id="GO:0016747">
    <property type="term" value="F:acyltransferase activity, transferring groups other than amino-acyl groups"/>
    <property type="evidence" value="ECO:0007669"/>
    <property type="project" value="InterPro"/>
</dbReference>
<dbReference type="InterPro" id="IPR016181">
    <property type="entry name" value="Acyl_CoA_acyltransferase"/>
</dbReference>
<dbReference type="RefSeq" id="WP_158901343.1">
    <property type="nucleotide sequence ID" value="NZ_CP035733.1"/>
</dbReference>
<sequence length="167" mass="18730">MNKEATIRSIKRSDEEAVLAWRNHSDVRSFMYTSNVISPEEHARWLATALLDTGYHVRIVELDYEPIGVVTFKRIYDGNVADWGFYTVPGSAKGSGLKLGIAALRHAFSELSLRKVCGQSLGFNHKSQKFHLRLGFAQEGILREQFADGLNVADVILFGLLKSGFDR</sequence>
<dbReference type="Pfam" id="PF13302">
    <property type="entry name" value="Acetyltransf_3"/>
    <property type="match status" value="1"/>
</dbReference>
<dbReference type="InterPro" id="IPR000182">
    <property type="entry name" value="GNAT_dom"/>
</dbReference>
<keyword evidence="2" id="KW-0808">Transferase</keyword>
<dbReference type="SUPFAM" id="SSF55729">
    <property type="entry name" value="Acyl-CoA N-acyltransferases (Nat)"/>
    <property type="match status" value="1"/>
</dbReference>
<dbReference type="EC" id="2.3.1.202" evidence="2"/>
<dbReference type="InterPro" id="IPR020036">
    <property type="entry name" value="PseH"/>
</dbReference>
<dbReference type="EMBL" id="CP035733">
    <property type="protein sequence ID" value="QGY81301.1"/>
    <property type="molecule type" value="Genomic_DNA"/>
</dbReference>
<dbReference type="Proteomes" id="UP000428803">
    <property type="component" value="Chromosome"/>
</dbReference>
<dbReference type="PROSITE" id="PS51186">
    <property type="entry name" value="GNAT"/>
    <property type="match status" value="1"/>
</dbReference>
<protein>
    <submittedName>
        <fullName evidence="2">UDP-4-amino-4, 6-dideoxy-N-acetyl-beta-L-altrosamine N-acetyltransferase</fullName>
        <ecNumber evidence="2">2.3.1.202</ecNumber>
    </submittedName>
</protein>
<reference evidence="3" key="1">
    <citation type="submission" date="2019-01" db="EMBL/GenBank/DDBJ databases">
        <title>Sphingorhabdus lacus sp.nov., isolated from an oligotrophic freshwater lake.</title>
        <authorList>
            <person name="Park M."/>
        </authorList>
    </citation>
    <scope>NUCLEOTIDE SEQUENCE [LARGE SCALE GENOMIC DNA]</scope>
    <source>
        <strain evidence="3">IMCC1753</strain>
    </source>
</reference>